<evidence type="ECO:0008006" key="6">
    <source>
        <dbReference type="Google" id="ProtNLM"/>
    </source>
</evidence>
<sequence>MVSVGTIARLVILAGSLATAAPALAGGSVGDRHDAWRACLSDAFKLRAALSGKALAAESAIRECRDSETAYLSALATSPLVDDEDVTRVRPALLVRARTWLLSGKISRNL</sequence>
<evidence type="ECO:0000313" key="5">
    <source>
        <dbReference type="Proteomes" id="UP001156881"/>
    </source>
</evidence>
<gene>
    <name evidence="2" type="ORF">GCM10007884_16240</name>
    <name evidence="3" type="ORF">GGR33_003950</name>
</gene>
<keyword evidence="1" id="KW-0732">Signal</keyword>
<reference evidence="2" key="1">
    <citation type="journal article" date="2014" name="Int. J. Syst. Evol. Microbiol.">
        <title>Complete genome of a new Firmicutes species belonging to the dominant human colonic microbiota ('Ruminococcus bicirculans') reveals two chromosomes and a selective capacity to utilize plant glucans.</title>
        <authorList>
            <consortium name="NISC Comparative Sequencing Program"/>
            <person name="Wegmann U."/>
            <person name="Louis P."/>
            <person name="Goesmann A."/>
            <person name="Henrissat B."/>
            <person name="Duncan S.H."/>
            <person name="Flint H.J."/>
        </authorList>
    </citation>
    <scope>NUCLEOTIDE SEQUENCE</scope>
    <source>
        <strain evidence="2">NBRC 107710</strain>
    </source>
</reference>
<keyword evidence="5" id="KW-1185">Reference proteome</keyword>
<evidence type="ECO:0000313" key="4">
    <source>
        <dbReference type="Proteomes" id="UP000517759"/>
    </source>
</evidence>
<evidence type="ECO:0000313" key="2">
    <source>
        <dbReference type="EMBL" id="GLS43639.1"/>
    </source>
</evidence>
<protein>
    <recommendedName>
        <fullName evidence="6">DUF1311 domain-containing protein</fullName>
    </recommendedName>
</protein>
<organism evidence="3 4">
    <name type="scientific">Methylobacterium brachythecii</name>
    <dbReference type="NCBI Taxonomy" id="1176177"/>
    <lineage>
        <taxon>Bacteria</taxon>
        <taxon>Pseudomonadati</taxon>
        <taxon>Pseudomonadota</taxon>
        <taxon>Alphaproteobacteria</taxon>
        <taxon>Hyphomicrobiales</taxon>
        <taxon>Methylobacteriaceae</taxon>
        <taxon>Methylobacterium</taxon>
    </lineage>
</organism>
<dbReference type="EMBL" id="BSPG01000006">
    <property type="protein sequence ID" value="GLS43639.1"/>
    <property type="molecule type" value="Genomic_DNA"/>
</dbReference>
<reference evidence="5" key="2">
    <citation type="journal article" date="2019" name="Int. J. Syst. Evol. Microbiol.">
        <title>The Global Catalogue of Microorganisms (GCM) 10K type strain sequencing project: providing services to taxonomists for standard genome sequencing and annotation.</title>
        <authorList>
            <consortium name="The Broad Institute Genomics Platform"/>
            <consortium name="The Broad Institute Genome Sequencing Center for Infectious Disease"/>
            <person name="Wu L."/>
            <person name="Ma J."/>
        </authorList>
    </citation>
    <scope>NUCLEOTIDE SEQUENCE [LARGE SCALE GENOMIC DNA]</scope>
    <source>
        <strain evidence="5">NBRC 107710</strain>
    </source>
</reference>
<evidence type="ECO:0000256" key="1">
    <source>
        <dbReference type="SAM" id="SignalP"/>
    </source>
</evidence>
<dbReference type="AlphaFoldDB" id="A0A7W6F8S7"/>
<feature type="chain" id="PRO_5030831085" description="DUF1311 domain-containing protein" evidence="1">
    <location>
        <begin position="26"/>
        <end position="110"/>
    </location>
</feature>
<evidence type="ECO:0000313" key="3">
    <source>
        <dbReference type="EMBL" id="MBB3904431.1"/>
    </source>
</evidence>
<dbReference type="Proteomes" id="UP001156881">
    <property type="component" value="Unassembled WGS sequence"/>
</dbReference>
<dbReference type="Proteomes" id="UP000517759">
    <property type="component" value="Unassembled WGS sequence"/>
</dbReference>
<accession>A0A7W6F8S7</accession>
<dbReference type="RefSeq" id="WP_183508254.1">
    <property type="nucleotide sequence ID" value="NZ_BSPG01000006.1"/>
</dbReference>
<dbReference type="EMBL" id="JACIDN010000007">
    <property type="protein sequence ID" value="MBB3904431.1"/>
    <property type="molecule type" value="Genomic_DNA"/>
</dbReference>
<feature type="signal peptide" evidence="1">
    <location>
        <begin position="1"/>
        <end position="25"/>
    </location>
</feature>
<reference evidence="2" key="4">
    <citation type="submission" date="2023-01" db="EMBL/GenBank/DDBJ databases">
        <title>Draft genome sequence of Methylobacterium brachythecii strain NBRC 107710.</title>
        <authorList>
            <person name="Sun Q."/>
            <person name="Mori K."/>
        </authorList>
    </citation>
    <scope>NUCLEOTIDE SEQUENCE</scope>
    <source>
        <strain evidence="2">NBRC 107710</strain>
    </source>
</reference>
<proteinExistence type="predicted"/>
<reference evidence="3 4" key="3">
    <citation type="submission" date="2020-08" db="EMBL/GenBank/DDBJ databases">
        <title>Genomic Encyclopedia of Type Strains, Phase IV (KMG-IV): sequencing the most valuable type-strain genomes for metagenomic binning, comparative biology and taxonomic classification.</title>
        <authorList>
            <person name="Goeker M."/>
        </authorList>
    </citation>
    <scope>NUCLEOTIDE SEQUENCE [LARGE SCALE GENOMIC DNA]</scope>
    <source>
        <strain evidence="3 4">DSM 24105</strain>
    </source>
</reference>
<comment type="caution">
    <text evidence="3">The sequence shown here is derived from an EMBL/GenBank/DDBJ whole genome shotgun (WGS) entry which is preliminary data.</text>
</comment>
<name>A0A7W6F8S7_9HYPH</name>